<sequence>MLNRLKAALTEVFQLGDTNAGVVPQDEVSLASAALMVEVIACDYEDRPQEREALLAIVQRSFGLNAADAAQLLQQAEKAHQQSTDYFRFTSRLNEICTPREKVALIENLWHIAFADGELHHYEEHVIRRIADLIYVSHGDFIAAKLRAETPS</sequence>
<dbReference type="AlphaFoldDB" id="A0A1A9F571"/>
<dbReference type="SUPFAM" id="SSF158682">
    <property type="entry name" value="TerB-like"/>
    <property type="match status" value="1"/>
</dbReference>
<name>A0A1A9F571_9GAMM</name>
<dbReference type="CDD" id="cd07313">
    <property type="entry name" value="terB_like_2"/>
    <property type="match status" value="1"/>
</dbReference>
<feature type="domain" description="Co-chaperone DjlA N-terminal" evidence="1">
    <location>
        <begin position="30"/>
        <end position="145"/>
    </location>
</feature>
<dbReference type="EMBL" id="CP015839">
    <property type="protein sequence ID" value="ANG65001.1"/>
    <property type="molecule type" value="Genomic_DNA"/>
</dbReference>
<dbReference type="KEGG" id="mars:A8C75_22645"/>
<evidence type="ECO:0000313" key="2">
    <source>
        <dbReference type="EMBL" id="ANG65001.1"/>
    </source>
</evidence>
<dbReference type="OrthoDB" id="5294347at2"/>
<dbReference type="RefSeq" id="WP_067386792.1">
    <property type="nucleotide sequence ID" value="NZ_CP015839.1"/>
</dbReference>
<dbReference type="InterPro" id="IPR029024">
    <property type="entry name" value="TerB-like"/>
</dbReference>
<dbReference type="Gene3D" id="1.10.3680.10">
    <property type="entry name" value="TerB-like"/>
    <property type="match status" value="1"/>
</dbReference>
<evidence type="ECO:0000313" key="3">
    <source>
        <dbReference type="Proteomes" id="UP000078070"/>
    </source>
</evidence>
<dbReference type="STRING" id="1821621.A8C75_22645"/>
<keyword evidence="3" id="KW-1185">Reference proteome</keyword>
<gene>
    <name evidence="2" type="ORF">A8C75_22645</name>
</gene>
<dbReference type="Proteomes" id="UP000078070">
    <property type="component" value="Chromosome"/>
</dbReference>
<protein>
    <recommendedName>
        <fullName evidence="1">Co-chaperone DjlA N-terminal domain-containing protein</fullName>
    </recommendedName>
</protein>
<dbReference type="Pfam" id="PF05099">
    <property type="entry name" value="TerB"/>
    <property type="match status" value="1"/>
</dbReference>
<reference evidence="3" key="1">
    <citation type="submission" date="2016-05" db="EMBL/GenBank/DDBJ databases">
        <authorList>
            <person name="Baek K."/>
            <person name="Yang S.-J."/>
        </authorList>
    </citation>
    <scope>NUCLEOTIDE SEQUENCE [LARGE SCALE GENOMIC DNA]</scope>
    <source>
        <strain evidence="3">ST58-10</strain>
    </source>
</reference>
<reference evidence="2 3" key="2">
    <citation type="journal article" date="2018" name="Int. J. Syst. Evol. Microbiol.">
        <title>Marinobacterium aestuarii sp. nov., a benzene-degrading marine bacterium isolated from estuary sediment.</title>
        <authorList>
            <person name="Bae S.S."/>
            <person name="Jung J."/>
            <person name="Chung D."/>
            <person name="Baek K."/>
        </authorList>
    </citation>
    <scope>NUCLEOTIDE SEQUENCE [LARGE SCALE GENOMIC DNA]</scope>
    <source>
        <strain evidence="2 3">ST58-10</strain>
    </source>
</reference>
<evidence type="ECO:0000259" key="1">
    <source>
        <dbReference type="Pfam" id="PF05099"/>
    </source>
</evidence>
<proteinExistence type="predicted"/>
<organism evidence="2 3">
    <name type="scientific">Marinobacterium aestuarii</name>
    <dbReference type="NCBI Taxonomy" id="1821621"/>
    <lineage>
        <taxon>Bacteria</taxon>
        <taxon>Pseudomonadati</taxon>
        <taxon>Pseudomonadota</taxon>
        <taxon>Gammaproteobacteria</taxon>
        <taxon>Oceanospirillales</taxon>
        <taxon>Oceanospirillaceae</taxon>
        <taxon>Marinobacterium</taxon>
    </lineage>
</organism>
<dbReference type="InterPro" id="IPR007791">
    <property type="entry name" value="DjlA_N"/>
</dbReference>
<accession>A0A1A9F571</accession>